<name>A0A1Z2R963_VIBCE</name>
<dbReference type="EMBL" id="MF176135">
    <property type="protein sequence ID" value="ASA40224.1"/>
    <property type="molecule type" value="Genomic_DNA"/>
</dbReference>
<protein>
    <submittedName>
        <fullName evidence="1">Uncharacterized protein</fullName>
    </submittedName>
</protein>
<accession>A0A1Z2R963</accession>
<organism evidence="1">
    <name type="scientific">Vibrio cholerae serotype O1 biovar El Tor</name>
    <dbReference type="NCBI Taxonomy" id="686"/>
    <lineage>
        <taxon>Bacteria</taxon>
        <taxon>Pseudomonadati</taxon>
        <taxon>Pseudomonadota</taxon>
        <taxon>Gammaproteobacteria</taxon>
        <taxon>Vibrionales</taxon>
        <taxon>Vibrionaceae</taxon>
        <taxon>Vibrio</taxon>
    </lineage>
</organism>
<evidence type="ECO:0000313" key="1">
    <source>
        <dbReference type="EMBL" id="ASA40224.1"/>
    </source>
</evidence>
<dbReference type="AlphaFoldDB" id="A0A1Z2R963"/>
<sequence length="74" mass="8625">MITIELLNNKLSELCPTARKCLRLMLTTNLTNSEINKALGLSHNYVYWLKNESPHAETVQMFLQLNNKFKETKE</sequence>
<proteinExistence type="predicted"/>
<reference evidence="1" key="1">
    <citation type="journal article" date="2017" name="PLoS Genet.">
        <title>A highly specific phage defense system is a conserved feature of the Vibrio cholerae mobilome.</title>
        <authorList>
            <person name="O'Hara B.J."/>
            <person name="Barth Z.K."/>
            <person name="McKitterick A.C."/>
            <person name="Seed K.D."/>
        </authorList>
    </citation>
    <scope>NUCLEOTIDE SEQUENCE</scope>
    <source>
        <strain evidence="1">KS39</strain>
    </source>
</reference>